<accession>A0ABT1U1G2</accession>
<protein>
    <submittedName>
        <fullName evidence="2">Uncharacterized protein</fullName>
    </submittedName>
</protein>
<comment type="caution">
    <text evidence="2">The sequence shown here is derived from an EMBL/GenBank/DDBJ whole genome shotgun (WGS) entry which is preliminary data.</text>
</comment>
<feature type="transmembrane region" description="Helical" evidence="1">
    <location>
        <begin position="119"/>
        <end position="136"/>
    </location>
</feature>
<gene>
    <name evidence="2" type="ORF">NP596_03335</name>
</gene>
<feature type="transmembrane region" description="Helical" evidence="1">
    <location>
        <begin position="50"/>
        <end position="70"/>
    </location>
</feature>
<sequence>MPNPPIEKPNALMPHWLICLAMLLFLSIYNLICHLWGDEIRQPLQEPQRILIRTVFYVIAIVLFPLTNLLRYILLRLNQTMPGERTAEQRYLITILVTQGAIEIVSLFGLIMFMLGDDFNTLYIFTLLGVVGIYLHKPKREELQSIIDALAVKNP</sequence>
<evidence type="ECO:0000313" key="3">
    <source>
        <dbReference type="Proteomes" id="UP001524586"/>
    </source>
</evidence>
<proteinExistence type="predicted"/>
<dbReference type="Proteomes" id="UP001524586">
    <property type="component" value="Unassembled WGS sequence"/>
</dbReference>
<feature type="transmembrane region" description="Helical" evidence="1">
    <location>
        <begin position="91"/>
        <end position="113"/>
    </location>
</feature>
<keyword evidence="1" id="KW-1133">Transmembrane helix</keyword>
<reference evidence="2 3" key="1">
    <citation type="submission" date="2022-07" db="EMBL/GenBank/DDBJ databases">
        <title>Methylomonas rivi sp. nov., Methylomonas rosea sp. nov., Methylomonas aureus sp. nov. and Methylomonas subterranea sp. nov., four novel methanotrophs isolated from a freshwater creek and the deep terrestrial subsurface.</title>
        <authorList>
            <person name="Abin C."/>
            <person name="Sankaranarayanan K."/>
            <person name="Garner C."/>
            <person name="Sindelar R."/>
            <person name="Kotary K."/>
            <person name="Garner R."/>
            <person name="Barclay S."/>
            <person name="Lawson P."/>
            <person name="Krumholz L."/>
        </authorList>
    </citation>
    <scope>NUCLEOTIDE SEQUENCE [LARGE SCALE GENOMIC DNA]</scope>
    <source>
        <strain evidence="2 3">WSC-6</strain>
    </source>
</reference>
<dbReference type="EMBL" id="JANIBK010000009">
    <property type="protein sequence ID" value="MCQ8127481.1"/>
    <property type="molecule type" value="Genomic_DNA"/>
</dbReference>
<organism evidence="2 3">
    <name type="scientific">Methylomonas rivi</name>
    <dbReference type="NCBI Taxonomy" id="2952226"/>
    <lineage>
        <taxon>Bacteria</taxon>
        <taxon>Pseudomonadati</taxon>
        <taxon>Pseudomonadota</taxon>
        <taxon>Gammaproteobacteria</taxon>
        <taxon>Methylococcales</taxon>
        <taxon>Methylococcaceae</taxon>
        <taxon>Methylomonas</taxon>
    </lineage>
</organism>
<feature type="transmembrane region" description="Helical" evidence="1">
    <location>
        <begin position="12"/>
        <end position="30"/>
    </location>
</feature>
<dbReference type="RefSeq" id="WP_256613807.1">
    <property type="nucleotide sequence ID" value="NZ_JANIBK010000009.1"/>
</dbReference>
<keyword evidence="3" id="KW-1185">Reference proteome</keyword>
<keyword evidence="1" id="KW-0472">Membrane</keyword>
<name>A0ABT1U1G2_9GAMM</name>
<evidence type="ECO:0000313" key="2">
    <source>
        <dbReference type="EMBL" id="MCQ8127481.1"/>
    </source>
</evidence>
<evidence type="ECO:0000256" key="1">
    <source>
        <dbReference type="SAM" id="Phobius"/>
    </source>
</evidence>
<keyword evidence="1" id="KW-0812">Transmembrane</keyword>